<dbReference type="InterPro" id="IPR024311">
    <property type="entry name" value="Lipocalin-like"/>
</dbReference>
<evidence type="ECO:0000256" key="1">
    <source>
        <dbReference type="SAM" id="SignalP"/>
    </source>
</evidence>
<proteinExistence type="predicted"/>
<sequence length="165" mass="18277">MQMRHALLPILVGMSAMSSIAEAAPRNQVVGTWRMVAAEIERDGKVVPAYGQRPSRMLIFAPDMHYVEVLTDGDLPRFASNLRGQGTDEENRTAMATSIGMFGSYTVDENGDFGGDRVEGSTFPNWVGSVRTQKDIRIVVNGDQMTNYFTRPDGTKITIIFERAK</sequence>
<organism evidence="3 4">
    <name type="scientific">Afipia felis</name>
    <name type="common">Cat scratch disease bacillus</name>
    <dbReference type="NCBI Taxonomy" id="1035"/>
    <lineage>
        <taxon>Bacteria</taxon>
        <taxon>Pseudomonadati</taxon>
        <taxon>Pseudomonadota</taxon>
        <taxon>Alphaproteobacteria</taxon>
        <taxon>Hyphomicrobiales</taxon>
        <taxon>Nitrobacteraceae</taxon>
        <taxon>Afipia</taxon>
    </lineage>
</organism>
<reference evidence="3 4" key="1">
    <citation type="journal article" date="2014" name="Genome Announc.">
        <title>Genome Sequence of Afipia felis Strain 76713, Isolated in Hospital Water Using an Amoeba Co-Culture Procedure.</title>
        <authorList>
            <person name="Benamar S."/>
            <person name="La Scola B."/>
            <person name="Croce O."/>
        </authorList>
    </citation>
    <scope>NUCLEOTIDE SEQUENCE [LARGE SCALE GENOMIC DNA]</scope>
    <source>
        <strain evidence="3 4">76713</strain>
    </source>
</reference>
<feature type="chain" id="PRO_5001860947" description="Lipocalin-like domain-containing protein" evidence="1">
    <location>
        <begin position="24"/>
        <end position="165"/>
    </location>
</feature>
<dbReference type="STRING" id="1035.BN961_03954"/>
<dbReference type="AlphaFoldDB" id="A0A090MWC0"/>
<feature type="signal peptide" evidence="1">
    <location>
        <begin position="1"/>
        <end position="23"/>
    </location>
</feature>
<dbReference type="Pfam" id="PF13924">
    <property type="entry name" value="Lipocalin_5"/>
    <property type="match status" value="1"/>
</dbReference>
<evidence type="ECO:0000259" key="2">
    <source>
        <dbReference type="Pfam" id="PF13924"/>
    </source>
</evidence>
<dbReference type="OrthoDB" id="118834at2"/>
<keyword evidence="1" id="KW-0732">Signal</keyword>
<protein>
    <recommendedName>
        <fullName evidence="2">Lipocalin-like domain-containing protein</fullName>
    </recommendedName>
</protein>
<name>A0A090MWC0_AFIFE</name>
<feature type="domain" description="Lipocalin-like" evidence="2">
    <location>
        <begin position="30"/>
        <end position="130"/>
    </location>
</feature>
<evidence type="ECO:0000313" key="4">
    <source>
        <dbReference type="Proteomes" id="UP000035762"/>
    </source>
</evidence>
<evidence type="ECO:0000313" key="3">
    <source>
        <dbReference type="EMBL" id="CEG10514.1"/>
    </source>
</evidence>
<keyword evidence="4" id="KW-1185">Reference proteome</keyword>
<comment type="caution">
    <text evidence="3">The sequence shown here is derived from an EMBL/GenBank/DDBJ whole genome shotgun (WGS) entry which is preliminary data.</text>
</comment>
<accession>A0A090MWC0</accession>
<dbReference type="Proteomes" id="UP000035762">
    <property type="component" value="Unassembled WGS sequence"/>
</dbReference>
<gene>
    <name evidence="3" type="ORF">BN961_03954</name>
</gene>
<dbReference type="EMBL" id="CCAZ020000003">
    <property type="protein sequence ID" value="CEG10514.1"/>
    <property type="molecule type" value="Genomic_DNA"/>
</dbReference>